<sequence>MKIQIFSDLHADVAAPKTISIADDVDTIVVAGDTCAGIERGLVILREIVPQTIPIVMTMGNHEFYRRCWPEEIALAHRIAPQFNAHVLENETVVVDGTRFIGATLWTDYRLFGENLSSSAMQTAQNGLNDHRLILTSKQPFRRLRPVDALRLHQQSRIYIQAVLEMPFAGPTVVVTHHAPHRGSIHPHYEDDLLTAAYVSDLSEILLGAQAPDLWVHGHTHKSSDYWIGKSQVVCNPNGYGDENPAFDPSLVVEVRS</sequence>
<evidence type="ECO:0000259" key="1">
    <source>
        <dbReference type="Pfam" id="PF00149"/>
    </source>
</evidence>
<proteinExistence type="predicted"/>
<evidence type="ECO:0000313" key="3">
    <source>
        <dbReference type="Proteomes" id="UP000035762"/>
    </source>
</evidence>
<dbReference type="PANTHER" id="PTHR37844">
    <property type="entry name" value="SER/THR PROTEIN PHOSPHATASE SUPERFAMILY (AFU_ORTHOLOGUE AFUA_1G14840)"/>
    <property type="match status" value="1"/>
</dbReference>
<reference evidence="2 3" key="1">
    <citation type="journal article" date="2014" name="Genome Announc.">
        <title>Genome Sequence of Afipia felis Strain 76713, Isolated in Hospital Water Using an Amoeba Co-Culture Procedure.</title>
        <authorList>
            <person name="Benamar S."/>
            <person name="La Scola B."/>
            <person name="Croce O."/>
        </authorList>
    </citation>
    <scope>NUCLEOTIDE SEQUENCE [LARGE SCALE GENOMIC DNA]</scope>
    <source>
        <strain evidence="2 3">76713</strain>
    </source>
</reference>
<gene>
    <name evidence="2" type="ORF">BN961_03291</name>
</gene>
<dbReference type="Gene3D" id="3.60.21.10">
    <property type="match status" value="1"/>
</dbReference>
<accession>A0A090MVD8</accession>
<dbReference type="RefSeq" id="WP_048757642.1">
    <property type="nucleotide sequence ID" value="NZ_CCAZ020000002.1"/>
</dbReference>
<dbReference type="Proteomes" id="UP000035762">
    <property type="component" value="Unassembled WGS sequence"/>
</dbReference>
<evidence type="ECO:0000313" key="2">
    <source>
        <dbReference type="EMBL" id="CEG09859.1"/>
    </source>
</evidence>
<comment type="caution">
    <text evidence="2">The sequence shown here is derived from an EMBL/GenBank/DDBJ whole genome shotgun (WGS) entry which is preliminary data.</text>
</comment>
<dbReference type="STRING" id="1035.BN961_03291"/>
<dbReference type="Pfam" id="PF00149">
    <property type="entry name" value="Metallophos"/>
    <property type="match status" value="1"/>
</dbReference>
<dbReference type="InterPro" id="IPR004843">
    <property type="entry name" value="Calcineurin-like_PHP"/>
</dbReference>
<dbReference type="AlphaFoldDB" id="A0A090MVD8"/>
<dbReference type="InterPro" id="IPR029052">
    <property type="entry name" value="Metallo-depent_PP-like"/>
</dbReference>
<keyword evidence="3" id="KW-1185">Reference proteome</keyword>
<dbReference type="OrthoDB" id="356681at2"/>
<dbReference type="EMBL" id="CCAZ020000002">
    <property type="protein sequence ID" value="CEG09859.1"/>
    <property type="molecule type" value="Genomic_DNA"/>
</dbReference>
<organism evidence="2 3">
    <name type="scientific">Afipia felis</name>
    <name type="common">Cat scratch disease bacillus</name>
    <dbReference type="NCBI Taxonomy" id="1035"/>
    <lineage>
        <taxon>Bacteria</taxon>
        <taxon>Pseudomonadati</taxon>
        <taxon>Pseudomonadota</taxon>
        <taxon>Alphaproteobacteria</taxon>
        <taxon>Hyphomicrobiales</taxon>
        <taxon>Nitrobacteraceae</taxon>
        <taxon>Afipia</taxon>
    </lineage>
</organism>
<protein>
    <submittedName>
        <fullName evidence="2">Phosphoesterase</fullName>
    </submittedName>
</protein>
<dbReference type="SUPFAM" id="SSF56300">
    <property type="entry name" value="Metallo-dependent phosphatases"/>
    <property type="match status" value="1"/>
</dbReference>
<name>A0A090MVD8_AFIFE</name>
<dbReference type="GO" id="GO:0016787">
    <property type="term" value="F:hydrolase activity"/>
    <property type="evidence" value="ECO:0007669"/>
    <property type="project" value="InterPro"/>
</dbReference>
<feature type="domain" description="Calcineurin-like phosphoesterase" evidence="1">
    <location>
        <begin position="1"/>
        <end position="222"/>
    </location>
</feature>
<dbReference type="PANTHER" id="PTHR37844:SF2">
    <property type="entry name" value="SER_THR PROTEIN PHOSPHATASE SUPERFAMILY (AFU_ORTHOLOGUE AFUA_1G14840)"/>
    <property type="match status" value="1"/>
</dbReference>